<evidence type="ECO:0000313" key="3">
    <source>
        <dbReference type="RefSeq" id="XP_031557598.1"/>
    </source>
</evidence>
<feature type="domain" description="C2H2-type" evidence="1">
    <location>
        <begin position="253"/>
        <end position="279"/>
    </location>
</feature>
<protein>
    <submittedName>
        <fullName evidence="3">Zinc finger protein 11-like</fullName>
    </submittedName>
</protein>
<feature type="domain" description="C2H2-type" evidence="1">
    <location>
        <begin position="202"/>
        <end position="226"/>
    </location>
</feature>
<evidence type="ECO:0000313" key="2">
    <source>
        <dbReference type="Proteomes" id="UP000515163"/>
    </source>
</evidence>
<dbReference type="GeneID" id="116294185"/>
<dbReference type="InterPro" id="IPR013087">
    <property type="entry name" value="Znf_C2H2_type"/>
</dbReference>
<organism evidence="2 3">
    <name type="scientific">Actinia tenebrosa</name>
    <name type="common">Australian red waratah sea anemone</name>
    <dbReference type="NCBI Taxonomy" id="6105"/>
    <lineage>
        <taxon>Eukaryota</taxon>
        <taxon>Metazoa</taxon>
        <taxon>Cnidaria</taxon>
        <taxon>Anthozoa</taxon>
        <taxon>Hexacorallia</taxon>
        <taxon>Actiniaria</taxon>
        <taxon>Actiniidae</taxon>
        <taxon>Actinia</taxon>
    </lineage>
</organism>
<dbReference type="Proteomes" id="UP000515163">
    <property type="component" value="Unplaced"/>
</dbReference>
<feature type="domain" description="C2H2-type" evidence="1">
    <location>
        <begin position="147"/>
        <end position="169"/>
    </location>
</feature>
<sequence>MCSIRTTNVYFVDWETTSKDFLKGIKFTTTQRDIKVHVFCNKKTPKEDLPPNYEWIVIHPTLTSSAEASWTALITYVLHFYTHLACHCTDSKCKIWQHPHVHTKYKSHVVCGDEARYEELEAILKYNKIPIKTLHVGEKTLLDVFPYTCGQCKIIFKTKGEATNHDLHHHNFLCTNPRCEKSKRQNGFFLKKELVEHLKGQRRCEFCPDKTYCTEKQLEEHLKKVHKKCDCPCEEFFETSDDYMEHFYSNLPLPCLEDPACEERFPNIEHQAFHHKQVHGSTYPYYCMACYKNNYLVCCKTAEKLLDHVEEEKHTDQEFSFAQIPIGIALSGNANKLSL</sequence>
<dbReference type="SMART" id="SM00355">
    <property type="entry name" value="ZnF_C2H2"/>
    <property type="match status" value="4"/>
</dbReference>
<keyword evidence="2" id="KW-1185">Reference proteome</keyword>
<dbReference type="InParanoid" id="A0A6P8HR71"/>
<dbReference type="AlphaFoldDB" id="A0A6P8HR71"/>
<proteinExistence type="predicted"/>
<dbReference type="KEGG" id="aten:116294185"/>
<feature type="domain" description="C2H2-type" evidence="1">
    <location>
        <begin position="285"/>
        <end position="314"/>
    </location>
</feature>
<reference evidence="3" key="1">
    <citation type="submission" date="2025-08" db="UniProtKB">
        <authorList>
            <consortium name="RefSeq"/>
        </authorList>
    </citation>
    <scope>IDENTIFICATION</scope>
    <source>
        <tissue evidence="3">Tentacle</tissue>
    </source>
</reference>
<evidence type="ECO:0000259" key="1">
    <source>
        <dbReference type="SMART" id="SM00355"/>
    </source>
</evidence>
<dbReference type="OrthoDB" id="5945098at2759"/>
<gene>
    <name evidence="3" type="primary">LOC116294185</name>
</gene>
<dbReference type="RefSeq" id="XP_031557598.1">
    <property type="nucleotide sequence ID" value="XM_031701738.1"/>
</dbReference>
<name>A0A6P8HR71_ACTTE</name>
<accession>A0A6P8HR71</accession>